<dbReference type="HOGENOM" id="CLU_1415329_0_0_1"/>
<protein>
    <submittedName>
        <fullName evidence="2">Uncharacterized protein</fullName>
    </submittedName>
</protein>
<proteinExistence type="predicted"/>
<evidence type="ECO:0000313" key="2">
    <source>
        <dbReference type="EMBL" id="ETW76237.1"/>
    </source>
</evidence>
<feature type="compositionally biased region" description="Polar residues" evidence="1">
    <location>
        <begin position="100"/>
        <end position="110"/>
    </location>
</feature>
<feature type="compositionally biased region" description="Basic and acidic residues" evidence="1">
    <location>
        <begin position="119"/>
        <end position="138"/>
    </location>
</feature>
<name>W4JRN5_HETIT</name>
<dbReference type="Proteomes" id="UP000030671">
    <property type="component" value="Unassembled WGS sequence"/>
</dbReference>
<feature type="compositionally biased region" description="Basic and acidic residues" evidence="1">
    <location>
        <begin position="49"/>
        <end position="58"/>
    </location>
</feature>
<feature type="region of interest" description="Disordered" evidence="1">
    <location>
        <begin position="1"/>
        <end position="192"/>
    </location>
</feature>
<dbReference type="InParanoid" id="W4JRN5"/>
<dbReference type="RefSeq" id="XP_009552442.1">
    <property type="nucleotide sequence ID" value="XM_009554147.1"/>
</dbReference>
<gene>
    <name evidence="2" type="ORF">HETIRDRAFT_455758</name>
</gene>
<feature type="compositionally biased region" description="Basic residues" evidence="1">
    <location>
        <begin position="150"/>
        <end position="165"/>
    </location>
</feature>
<feature type="compositionally biased region" description="Low complexity" evidence="1">
    <location>
        <begin position="36"/>
        <end position="45"/>
    </location>
</feature>
<dbReference type="GeneID" id="20676662"/>
<evidence type="ECO:0000313" key="3">
    <source>
        <dbReference type="Proteomes" id="UP000030671"/>
    </source>
</evidence>
<organism evidence="2 3">
    <name type="scientific">Heterobasidion irregulare (strain TC 32-1)</name>
    <dbReference type="NCBI Taxonomy" id="747525"/>
    <lineage>
        <taxon>Eukaryota</taxon>
        <taxon>Fungi</taxon>
        <taxon>Dikarya</taxon>
        <taxon>Basidiomycota</taxon>
        <taxon>Agaricomycotina</taxon>
        <taxon>Agaricomycetes</taxon>
        <taxon>Russulales</taxon>
        <taxon>Bondarzewiaceae</taxon>
        <taxon>Heterobasidion</taxon>
        <taxon>Heterobasidion annosum species complex</taxon>
    </lineage>
</organism>
<sequence length="192" mass="21773">MHAEPRWDHLALSGRTRDPPPVPVSPRARLDDRRYQQQQQPRLRLSATLRRDETDRSSTRRRTPHAARWSAASASKGRHRSSSHQIERRARDARVFGARTSANLSATRQPNDGRAAHGPQRDLTLHEHSFPQEEPVTRDRKKNAPPVPPPRRRANTISPRARHPFPHTPRLGSAQLGSAHDEQAPPLLTPRA</sequence>
<dbReference type="AlphaFoldDB" id="W4JRN5"/>
<keyword evidence="3" id="KW-1185">Reference proteome</keyword>
<feature type="compositionally biased region" description="Basic and acidic residues" evidence="1">
    <location>
        <begin position="85"/>
        <end position="94"/>
    </location>
</feature>
<dbReference type="KEGG" id="hir:HETIRDRAFT_455758"/>
<evidence type="ECO:0000256" key="1">
    <source>
        <dbReference type="SAM" id="MobiDB-lite"/>
    </source>
</evidence>
<reference evidence="2 3" key="1">
    <citation type="journal article" date="2012" name="New Phytol.">
        <title>Insight into trade-off between wood decay and parasitism from the genome of a fungal forest pathogen.</title>
        <authorList>
            <person name="Olson A."/>
            <person name="Aerts A."/>
            <person name="Asiegbu F."/>
            <person name="Belbahri L."/>
            <person name="Bouzid O."/>
            <person name="Broberg A."/>
            <person name="Canback B."/>
            <person name="Coutinho P.M."/>
            <person name="Cullen D."/>
            <person name="Dalman K."/>
            <person name="Deflorio G."/>
            <person name="van Diepen L.T."/>
            <person name="Dunand C."/>
            <person name="Duplessis S."/>
            <person name="Durling M."/>
            <person name="Gonthier P."/>
            <person name="Grimwood J."/>
            <person name="Fossdal C.G."/>
            <person name="Hansson D."/>
            <person name="Henrissat B."/>
            <person name="Hietala A."/>
            <person name="Himmelstrand K."/>
            <person name="Hoffmeister D."/>
            <person name="Hogberg N."/>
            <person name="James T.Y."/>
            <person name="Karlsson M."/>
            <person name="Kohler A."/>
            <person name="Kues U."/>
            <person name="Lee Y.H."/>
            <person name="Lin Y.C."/>
            <person name="Lind M."/>
            <person name="Lindquist E."/>
            <person name="Lombard V."/>
            <person name="Lucas S."/>
            <person name="Lunden K."/>
            <person name="Morin E."/>
            <person name="Murat C."/>
            <person name="Park J."/>
            <person name="Raffaello T."/>
            <person name="Rouze P."/>
            <person name="Salamov A."/>
            <person name="Schmutz J."/>
            <person name="Solheim H."/>
            <person name="Stahlberg J."/>
            <person name="Velez H."/>
            <person name="de Vries R.P."/>
            <person name="Wiebenga A."/>
            <person name="Woodward S."/>
            <person name="Yakovlev I."/>
            <person name="Garbelotto M."/>
            <person name="Martin F."/>
            <person name="Grigoriev I.V."/>
            <person name="Stenlid J."/>
        </authorList>
    </citation>
    <scope>NUCLEOTIDE SEQUENCE [LARGE SCALE GENOMIC DNA]</scope>
    <source>
        <strain evidence="2 3">TC 32-1</strain>
    </source>
</reference>
<dbReference type="EMBL" id="KI925465">
    <property type="protein sequence ID" value="ETW76237.1"/>
    <property type="molecule type" value="Genomic_DNA"/>
</dbReference>
<accession>W4JRN5</accession>